<protein>
    <submittedName>
        <fullName evidence="1">Uncharacterized protein</fullName>
    </submittedName>
</protein>
<evidence type="ECO:0000313" key="1">
    <source>
        <dbReference type="EMBL" id="KAK7360116.1"/>
    </source>
</evidence>
<comment type="caution">
    <text evidence="1">The sequence shown here is derived from an EMBL/GenBank/DDBJ whole genome shotgun (WGS) entry which is preliminary data.</text>
</comment>
<proteinExistence type="predicted"/>
<sequence length="292" mass="33777">MLTHFGCMRSLMCHTAWPDVGLTLFYMHSQQTVWPFLLLKINVVQPLDVYDILLTWDAENYVHGFVEGSFHLQLISFGQSTQTVLQDIHSITFFLGHSRETRSRLARTCETDGGIMGAQVDHGEYLSSLFQKIWFDDPKFCDSSNFCQIIQPMQRELSGKDGRRPLSILEYPGKSCYAQPPRYVAHDYNLMFMHGCIKLDIVSSRSICDAHVSLLLFWHFAISLISAGMIYLQQLLRTWASFWCKAAVFLNVDRDEPFRLTLCRHPEADPRLFLPRLKKHSRDHSKASKRIP</sequence>
<dbReference type="AlphaFoldDB" id="A0AAN9MUD2"/>
<organism evidence="1 2">
    <name type="scientific">Canavalia gladiata</name>
    <name type="common">Sword bean</name>
    <name type="synonym">Dolichos gladiatus</name>
    <dbReference type="NCBI Taxonomy" id="3824"/>
    <lineage>
        <taxon>Eukaryota</taxon>
        <taxon>Viridiplantae</taxon>
        <taxon>Streptophyta</taxon>
        <taxon>Embryophyta</taxon>
        <taxon>Tracheophyta</taxon>
        <taxon>Spermatophyta</taxon>
        <taxon>Magnoliopsida</taxon>
        <taxon>eudicotyledons</taxon>
        <taxon>Gunneridae</taxon>
        <taxon>Pentapetalae</taxon>
        <taxon>rosids</taxon>
        <taxon>fabids</taxon>
        <taxon>Fabales</taxon>
        <taxon>Fabaceae</taxon>
        <taxon>Papilionoideae</taxon>
        <taxon>50 kb inversion clade</taxon>
        <taxon>NPAAA clade</taxon>
        <taxon>indigoferoid/millettioid clade</taxon>
        <taxon>Phaseoleae</taxon>
        <taxon>Canavalia</taxon>
    </lineage>
</organism>
<accession>A0AAN9MUD2</accession>
<reference evidence="1 2" key="1">
    <citation type="submission" date="2024-01" db="EMBL/GenBank/DDBJ databases">
        <title>The genomes of 5 underutilized Papilionoideae crops provide insights into root nodulation and disease resistanc.</title>
        <authorList>
            <person name="Jiang F."/>
        </authorList>
    </citation>
    <scope>NUCLEOTIDE SEQUENCE [LARGE SCALE GENOMIC DNA]</scope>
    <source>
        <strain evidence="1">LVBAO_FW01</strain>
        <tissue evidence="1">Leaves</tissue>
    </source>
</reference>
<dbReference type="EMBL" id="JAYMYQ010000001">
    <property type="protein sequence ID" value="KAK7360116.1"/>
    <property type="molecule type" value="Genomic_DNA"/>
</dbReference>
<evidence type="ECO:0000313" key="2">
    <source>
        <dbReference type="Proteomes" id="UP001367508"/>
    </source>
</evidence>
<gene>
    <name evidence="1" type="ORF">VNO77_02092</name>
</gene>
<name>A0AAN9MUD2_CANGL</name>
<dbReference type="Proteomes" id="UP001367508">
    <property type="component" value="Unassembled WGS sequence"/>
</dbReference>
<keyword evidence="2" id="KW-1185">Reference proteome</keyword>